<dbReference type="EMBL" id="JABWDY010012440">
    <property type="protein sequence ID" value="KAF5199099.1"/>
    <property type="molecule type" value="Genomic_DNA"/>
</dbReference>
<keyword evidence="2" id="KW-1185">Reference proteome</keyword>
<dbReference type="AlphaFoldDB" id="A0A7J6WNZ6"/>
<dbReference type="Proteomes" id="UP000554482">
    <property type="component" value="Unassembled WGS sequence"/>
</dbReference>
<name>A0A7J6WNZ6_THATH</name>
<reference evidence="1 2" key="1">
    <citation type="submission" date="2020-06" db="EMBL/GenBank/DDBJ databases">
        <title>Transcriptomic and genomic resources for Thalictrum thalictroides and T. hernandezii: Facilitating candidate gene discovery in an emerging model plant lineage.</title>
        <authorList>
            <person name="Arias T."/>
            <person name="Riano-Pachon D.M."/>
            <person name="Di Stilio V.S."/>
        </authorList>
    </citation>
    <scope>NUCLEOTIDE SEQUENCE [LARGE SCALE GENOMIC DNA]</scope>
    <source>
        <strain evidence="2">cv. WT478/WT964</strain>
        <tissue evidence="1">Leaves</tissue>
    </source>
</reference>
<evidence type="ECO:0000313" key="1">
    <source>
        <dbReference type="EMBL" id="KAF5199099.1"/>
    </source>
</evidence>
<accession>A0A7J6WNZ6</accession>
<comment type="caution">
    <text evidence="1">The sequence shown here is derived from an EMBL/GenBank/DDBJ whole genome shotgun (WGS) entry which is preliminary data.</text>
</comment>
<protein>
    <submittedName>
        <fullName evidence="1">Uncharacterized protein</fullName>
    </submittedName>
</protein>
<sequence>MLEFILKSTYDLKTLPHSCQLWLRFSCTMGKLTLVPSMKNTNSKVFFYVSHMCISQSASEIRKLQVLPWSFGSS</sequence>
<proteinExistence type="predicted"/>
<gene>
    <name evidence="1" type="ORF">FRX31_011311</name>
</gene>
<evidence type="ECO:0000313" key="2">
    <source>
        <dbReference type="Proteomes" id="UP000554482"/>
    </source>
</evidence>
<organism evidence="1 2">
    <name type="scientific">Thalictrum thalictroides</name>
    <name type="common">Rue-anemone</name>
    <name type="synonym">Anemone thalictroides</name>
    <dbReference type="NCBI Taxonomy" id="46969"/>
    <lineage>
        <taxon>Eukaryota</taxon>
        <taxon>Viridiplantae</taxon>
        <taxon>Streptophyta</taxon>
        <taxon>Embryophyta</taxon>
        <taxon>Tracheophyta</taxon>
        <taxon>Spermatophyta</taxon>
        <taxon>Magnoliopsida</taxon>
        <taxon>Ranunculales</taxon>
        <taxon>Ranunculaceae</taxon>
        <taxon>Thalictroideae</taxon>
        <taxon>Thalictrum</taxon>
    </lineage>
</organism>